<dbReference type="InterPro" id="IPR020608">
    <property type="entry name" value="RNA_pol_subH/Rpb5_CS"/>
</dbReference>
<evidence type="ECO:0000256" key="2">
    <source>
        <dbReference type="ARBA" id="ARBA00023163"/>
    </source>
</evidence>
<dbReference type="GO" id="GO:0006366">
    <property type="term" value="P:transcription by RNA polymerase II"/>
    <property type="evidence" value="ECO:0007669"/>
    <property type="project" value="TreeGrafter"/>
</dbReference>
<dbReference type="EMBL" id="RCHS01000531">
    <property type="protein sequence ID" value="RMX58366.1"/>
    <property type="molecule type" value="Genomic_DNA"/>
</dbReference>
<dbReference type="GO" id="GO:0003677">
    <property type="term" value="F:DNA binding"/>
    <property type="evidence" value="ECO:0007669"/>
    <property type="project" value="InterPro"/>
</dbReference>
<accession>A0A3M6UXD8</accession>
<dbReference type="OrthoDB" id="248779at2759"/>
<keyword evidence="6" id="KW-1185">Reference proteome</keyword>
<reference evidence="5 6" key="1">
    <citation type="journal article" date="2018" name="Sci. Rep.">
        <title>Comparative analysis of the Pocillopora damicornis genome highlights role of immune system in coral evolution.</title>
        <authorList>
            <person name="Cunning R."/>
            <person name="Bay R.A."/>
            <person name="Gillette P."/>
            <person name="Baker A.C."/>
            <person name="Traylor-Knowles N."/>
        </authorList>
    </citation>
    <scope>NUCLEOTIDE SEQUENCE [LARGE SCALE GENOMIC DNA]</scope>
    <source>
        <strain evidence="5">RSMAS</strain>
        <tissue evidence="5">Whole animal</tissue>
    </source>
</reference>
<evidence type="ECO:0000256" key="3">
    <source>
        <dbReference type="ARBA" id="ARBA00025765"/>
    </source>
</evidence>
<protein>
    <recommendedName>
        <fullName evidence="4">RNA polymerase subunit H/Rpb5 C-terminal domain-containing protein</fullName>
    </recommendedName>
</protein>
<dbReference type="InterPro" id="IPR036710">
    <property type="entry name" value="RNA_pol_Rpb5_N_sf"/>
</dbReference>
<dbReference type="Gene3D" id="3.40.1340.10">
    <property type="entry name" value="RNA polymerase, Rpb5, N-terminal domain"/>
    <property type="match status" value="1"/>
</dbReference>
<dbReference type="GO" id="GO:0042797">
    <property type="term" value="P:tRNA transcription by RNA polymerase III"/>
    <property type="evidence" value="ECO:0007669"/>
    <property type="project" value="TreeGrafter"/>
</dbReference>
<comment type="caution">
    <text evidence="5">The sequence shown here is derived from an EMBL/GenBank/DDBJ whole genome shotgun (WGS) entry which is preliminary data.</text>
</comment>
<dbReference type="SUPFAM" id="SSF53036">
    <property type="entry name" value="Eukaryotic RPB5 N-terminal domain"/>
    <property type="match status" value="1"/>
</dbReference>
<name>A0A3M6UXD8_POCDA</name>
<dbReference type="AlphaFoldDB" id="A0A3M6UXD8"/>
<comment type="similarity">
    <text evidence="3">Belongs to the archaeal Rpo5/eukaryotic RPB5 RNA polymerase subunit family.</text>
</comment>
<dbReference type="GO" id="GO:0003899">
    <property type="term" value="F:DNA-directed RNA polymerase activity"/>
    <property type="evidence" value="ECO:0007669"/>
    <property type="project" value="InterPro"/>
</dbReference>
<dbReference type="GO" id="GO:0005665">
    <property type="term" value="C:RNA polymerase II, core complex"/>
    <property type="evidence" value="ECO:0007669"/>
    <property type="project" value="TreeGrafter"/>
</dbReference>
<proteinExistence type="inferred from homology"/>
<gene>
    <name evidence="5" type="ORF">pdam_00012523</name>
</gene>
<sequence length="156" mass="18404">MNLDTIFKFHYRYCNRMQEENINRAIIVVQMGMTPSAKQVRKLESVMTAAHYPELPYQFKVYIVYQHITILFSKALVDLAPKYILEQFMEAELMVNITEHELVPEHVLMTPEEKTELLQRYKLKEHQLPRIQSGDPVARYFGLKRGQVSWTQVSSV</sequence>
<evidence type="ECO:0000256" key="1">
    <source>
        <dbReference type="ARBA" id="ARBA00004123"/>
    </source>
</evidence>
<dbReference type="PROSITE" id="PS01110">
    <property type="entry name" value="RNA_POL_H_23KD"/>
    <property type="match status" value="1"/>
</dbReference>
<evidence type="ECO:0000313" key="5">
    <source>
        <dbReference type="EMBL" id="RMX58366.1"/>
    </source>
</evidence>
<dbReference type="Gene3D" id="3.90.940.20">
    <property type="entry name" value="RPB5-like RNA polymerase subunit"/>
    <property type="match status" value="1"/>
</dbReference>
<dbReference type="InterPro" id="IPR000783">
    <property type="entry name" value="RNA_pol_subH/Rpb5_C"/>
</dbReference>
<dbReference type="GO" id="GO:0005666">
    <property type="term" value="C:RNA polymerase III complex"/>
    <property type="evidence" value="ECO:0007669"/>
    <property type="project" value="TreeGrafter"/>
</dbReference>
<dbReference type="PANTHER" id="PTHR10535">
    <property type="entry name" value="DNA-DIRECTED RNA POLYMERASES I, II, AND III SUBUNIT RPABC1"/>
    <property type="match status" value="1"/>
</dbReference>
<dbReference type="STRING" id="46731.A0A3M6UXD8"/>
<comment type="subcellular location">
    <subcellularLocation>
        <location evidence="1">Nucleus</location>
    </subcellularLocation>
</comment>
<dbReference type="InterPro" id="IPR035913">
    <property type="entry name" value="RPB5-like_sf"/>
</dbReference>
<dbReference type="Proteomes" id="UP000275408">
    <property type="component" value="Unassembled WGS sequence"/>
</dbReference>
<evidence type="ECO:0000259" key="4">
    <source>
        <dbReference type="Pfam" id="PF01191"/>
    </source>
</evidence>
<keyword evidence="2" id="KW-0804">Transcription</keyword>
<feature type="domain" description="RNA polymerase subunit H/Rpb5 C-terminal" evidence="4">
    <location>
        <begin position="95"/>
        <end position="148"/>
    </location>
</feature>
<organism evidence="5 6">
    <name type="scientific">Pocillopora damicornis</name>
    <name type="common">Cauliflower coral</name>
    <name type="synonym">Millepora damicornis</name>
    <dbReference type="NCBI Taxonomy" id="46731"/>
    <lineage>
        <taxon>Eukaryota</taxon>
        <taxon>Metazoa</taxon>
        <taxon>Cnidaria</taxon>
        <taxon>Anthozoa</taxon>
        <taxon>Hexacorallia</taxon>
        <taxon>Scleractinia</taxon>
        <taxon>Astrocoeniina</taxon>
        <taxon>Pocilloporidae</taxon>
        <taxon>Pocillopora</taxon>
    </lineage>
</organism>
<dbReference type="GO" id="GO:0005736">
    <property type="term" value="C:RNA polymerase I complex"/>
    <property type="evidence" value="ECO:0007669"/>
    <property type="project" value="TreeGrafter"/>
</dbReference>
<evidence type="ECO:0000313" key="6">
    <source>
        <dbReference type="Proteomes" id="UP000275408"/>
    </source>
</evidence>
<dbReference type="InterPro" id="IPR014381">
    <property type="entry name" value="Arch_Rpo5/euc_Rpb5"/>
</dbReference>
<dbReference type="FunFam" id="3.90.940.20:FF:000001">
    <property type="entry name" value="DNA-directed RNA polymerases I, II, and III subunit RPABC1"/>
    <property type="match status" value="1"/>
</dbReference>
<dbReference type="Pfam" id="PF01191">
    <property type="entry name" value="RNA_pol_Rpb5_C"/>
    <property type="match status" value="1"/>
</dbReference>
<dbReference type="GO" id="GO:0006362">
    <property type="term" value="P:transcription elongation by RNA polymerase I"/>
    <property type="evidence" value="ECO:0007669"/>
    <property type="project" value="TreeGrafter"/>
</dbReference>
<dbReference type="PANTHER" id="PTHR10535:SF0">
    <property type="entry name" value="DNA-DIRECTED RNA POLYMERASES I, II, AND III SUBUNIT RPABC1"/>
    <property type="match status" value="1"/>
</dbReference>
<dbReference type="SUPFAM" id="SSF55287">
    <property type="entry name" value="RPB5-like RNA polymerase subunit"/>
    <property type="match status" value="1"/>
</dbReference>